<dbReference type="InterPro" id="IPR000225">
    <property type="entry name" value="Armadillo"/>
</dbReference>
<name>A0AAW1QEI5_9CHLO</name>
<evidence type="ECO:0000313" key="9">
    <source>
        <dbReference type="Proteomes" id="UP001489004"/>
    </source>
</evidence>
<dbReference type="Proteomes" id="UP001489004">
    <property type="component" value="Unassembled WGS sequence"/>
</dbReference>
<evidence type="ECO:0000256" key="3">
    <source>
        <dbReference type="ARBA" id="ARBA00022490"/>
    </source>
</evidence>
<comment type="caution">
    <text evidence="8">The sequence shown here is derived from an EMBL/GenBank/DDBJ whole genome shotgun (WGS) entry which is preliminary data.</text>
</comment>
<evidence type="ECO:0000256" key="5">
    <source>
        <dbReference type="ARBA" id="ARBA00023242"/>
    </source>
</evidence>
<dbReference type="PANTHER" id="PTHR15651">
    <property type="entry name" value="ARMADILLO REPEAT-CONTAINING PROTEIN 8"/>
    <property type="match status" value="1"/>
</dbReference>
<feature type="repeat" description="ARM" evidence="7">
    <location>
        <begin position="131"/>
        <end position="173"/>
    </location>
</feature>
<dbReference type="InterPro" id="IPR016024">
    <property type="entry name" value="ARM-type_fold"/>
</dbReference>
<dbReference type="Pfam" id="PF00514">
    <property type="entry name" value="Arm"/>
    <property type="match status" value="2"/>
</dbReference>
<evidence type="ECO:0000313" key="8">
    <source>
        <dbReference type="EMBL" id="KAK9819822.1"/>
    </source>
</evidence>
<dbReference type="PROSITE" id="PS50176">
    <property type="entry name" value="ARM_REPEAT"/>
    <property type="match status" value="1"/>
</dbReference>
<keyword evidence="3" id="KW-0963">Cytoplasm</keyword>
<evidence type="ECO:0008006" key="10">
    <source>
        <dbReference type="Google" id="ProtNLM"/>
    </source>
</evidence>
<dbReference type="Gene3D" id="1.25.10.10">
    <property type="entry name" value="Leucine-rich Repeat Variant"/>
    <property type="match status" value="2"/>
</dbReference>
<organism evidence="8 9">
    <name type="scientific">[Myrmecia] bisecta</name>
    <dbReference type="NCBI Taxonomy" id="41462"/>
    <lineage>
        <taxon>Eukaryota</taxon>
        <taxon>Viridiplantae</taxon>
        <taxon>Chlorophyta</taxon>
        <taxon>core chlorophytes</taxon>
        <taxon>Trebouxiophyceae</taxon>
        <taxon>Trebouxiales</taxon>
        <taxon>Trebouxiaceae</taxon>
        <taxon>Myrmecia</taxon>
    </lineage>
</organism>
<evidence type="ECO:0000256" key="4">
    <source>
        <dbReference type="ARBA" id="ARBA00022737"/>
    </source>
</evidence>
<dbReference type="PANTHER" id="PTHR15651:SF7">
    <property type="entry name" value="ARMADILLO REPEAT-CONTAINING PROTEIN 8"/>
    <property type="match status" value="1"/>
</dbReference>
<dbReference type="InterPro" id="IPR011989">
    <property type="entry name" value="ARM-like"/>
</dbReference>
<protein>
    <recommendedName>
        <fullName evidence="10">Armadillo repeat-containing protein 8</fullName>
    </recommendedName>
</protein>
<evidence type="ECO:0000256" key="7">
    <source>
        <dbReference type="PROSITE-ProRule" id="PRU00259"/>
    </source>
</evidence>
<dbReference type="GO" id="GO:0005634">
    <property type="term" value="C:nucleus"/>
    <property type="evidence" value="ECO:0007669"/>
    <property type="project" value="UniProtKB-SubCell"/>
</dbReference>
<feature type="repeat" description="HEAT" evidence="6">
    <location>
        <begin position="367"/>
        <end position="399"/>
    </location>
</feature>
<dbReference type="GO" id="GO:0005737">
    <property type="term" value="C:cytoplasm"/>
    <property type="evidence" value="ECO:0007669"/>
    <property type="project" value="UniProtKB-SubCell"/>
</dbReference>
<dbReference type="EMBL" id="JALJOR010000003">
    <property type="protein sequence ID" value="KAK9819822.1"/>
    <property type="molecule type" value="Genomic_DNA"/>
</dbReference>
<evidence type="ECO:0000256" key="1">
    <source>
        <dbReference type="ARBA" id="ARBA00004123"/>
    </source>
</evidence>
<keyword evidence="4" id="KW-0677">Repeat</keyword>
<dbReference type="SUPFAM" id="SSF48371">
    <property type="entry name" value="ARM repeat"/>
    <property type="match status" value="1"/>
</dbReference>
<accession>A0AAW1QEI5</accession>
<dbReference type="SMART" id="SM00185">
    <property type="entry name" value="ARM"/>
    <property type="match status" value="12"/>
</dbReference>
<dbReference type="InterPro" id="IPR021133">
    <property type="entry name" value="HEAT_type_2"/>
</dbReference>
<dbReference type="GO" id="GO:0043161">
    <property type="term" value="P:proteasome-mediated ubiquitin-dependent protein catabolic process"/>
    <property type="evidence" value="ECO:0007669"/>
    <property type="project" value="TreeGrafter"/>
</dbReference>
<evidence type="ECO:0000256" key="2">
    <source>
        <dbReference type="ARBA" id="ARBA00004496"/>
    </source>
</evidence>
<dbReference type="InterPro" id="IPR038739">
    <property type="entry name" value="ARMC8/Vid28"/>
</dbReference>
<dbReference type="AlphaFoldDB" id="A0AAW1QEI5"/>
<comment type="subcellular location">
    <subcellularLocation>
        <location evidence="2">Cytoplasm</location>
    </subcellularLocation>
    <subcellularLocation>
        <location evidence="1">Nucleus</location>
    </subcellularLocation>
</comment>
<gene>
    <name evidence="8" type="ORF">WJX72_002765</name>
</gene>
<reference evidence="8 9" key="1">
    <citation type="journal article" date="2024" name="Nat. Commun.">
        <title>Phylogenomics reveals the evolutionary origins of lichenization in chlorophyte algae.</title>
        <authorList>
            <person name="Puginier C."/>
            <person name="Libourel C."/>
            <person name="Otte J."/>
            <person name="Skaloud P."/>
            <person name="Haon M."/>
            <person name="Grisel S."/>
            <person name="Petersen M."/>
            <person name="Berrin J.G."/>
            <person name="Delaux P.M."/>
            <person name="Dal Grande F."/>
            <person name="Keller J."/>
        </authorList>
    </citation>
    <scope>NUCLEOTIDE SEQUENCE [LARGE SCALE GENOMIC DNA]</scope>
    <source>
        <strain evidence="8 9">SAG 2043</strain>
    </source>
</reference>
<dbReference type="GO" id="GO:0034657">
    <property type="term" value="C:GID complex"/>
    <property type="evidence" value="ECO:0007669"/>
    <property type="project" value="TreeGrafter"/>
</dbReference>
<sequence length="665" mass="71401">MVAKPEELMQYLRSQDSDTKLRAVRDIKNQVIGNKNKKLSFIKLGAVPQVMELLASETSESKLLVQCAATVGSFAYGLDDGVKAILDSGGVTPLLKTLSSNDESVVEAGVRSLKMIYQSPLAPKAMIFSLDALQRLVQLLSSENRGVAEVAARVLARCCESQEQQNAIACAGGLESLLGLLASIEQTRQEAAVDALAALTAGNRAIAQQVLQHAGVVDRVISLLKQRNPQTRFLACTCLTTLSTLDDMPALAQPSTSSADVESAGQSVQRAVLPVLVKLLGEAGVKDQVPRVLSRLIAMPPGASDSQKEYYVQLHSAATDADAIGKLVTFLHDDKSSPQLLQGTLSALATLCEQREDCRSQLIKARVLPRIVRALDDADSQVRAAACSCVRSLSRSVKSLRNSLVEANVADPLLRLLTDAEPAVVNMASAAICNLVLDFSPFKDVVLQGGCIPKLVELSGAMDSDLRLNAIWALQNLAFKAASEVKKSLMQAMPWSTVAPLLDDHQLEVQEKTLSLLRNMCHGKPADTRQVLDWSDHELLPVLIKKLRGPSAAPPKIKVQAVITVVNVAGTGSEAEKEAVMASGVPRLISALLLDPAEEVRANAAWIVINLCQKGDEFPGAADRVQSLRDLGIEAELQRVLHKDAEVLNVVERVKTAIALFKRSS</sequence>
<dbReference type="PROSITE" id="PS50077">
    <property type="entry name" value="HEAT_REPEAT"/>
    <property type="match status" value="1"/>
</dbReference>
<evidence type="ECO:0000256" key="6">
    <source>
        <dbReference type="PROSITE-ProRule" id="PRU00103"/>
    </source>
</evidence>
<proteinExistence type="predicted"/>
<keyword evidence="9" id="KW-1185">Reference proteome</keyword>
<keyword evidence="5" id="KW-0539">Nucleus</keyword>